<feature type="compositionally biased region" description="Basic residues" evidence="10">
    <location>
        <begin position="8"/>
        <end position="25"/>
    </location>
</feature>
<evidence type="ECO:0000256" key="9">
    <source>
        <dbReference type="RuleBase" id="RU003629"/>
    </source>
</evidence>
<dbReference type="PIRSF" id="PIRSF002131">
    <property type="entry name" value="Ribosomal_S11"/>
    <property type="match status" value="1"/>
</dbReference>
<protein>
    <recommendedName>
        <fullName evidence="6 8">Small ribosomal subunit protein uS11</fullName>
    </recommendedName>
</protein>
<keyword evidence="3 8" id="KW-0694">RNA-binding</keyword>
<evidence type="ECO:0000256" key="2">
    <source>
        <dbReference type="ARBA" id="ARBA00022730"/>
    </source>
</evidence>
<dbReference type="GO" id="GO:0019843">
    <property type="term" value="F:rRNA binding"/>
    <property type="evidence" value="ECO:0007669"/>
    <property type="project" value="UniProtKB-UniRule"/>
</dbReference>
<dbReference type="InterPro" id="IPR001971">
    <property type="entry name" value="Ribosomal_uS11"/>
</dbReference>
<dbReference type="InterPro" id="IPR018102">
    <property type="entry name" value="Ribosomal_uS11_CS"/>
</dbReference>
<dbReference type="EMBL" id="CP002902">
    <property type="protein sequence ID" value="AEJ44900.1"/>
    <property type="molecule type" value="Genomic_DNA"/>
</dbReference>
<evidence type="ECO:0000256" key="4">
    <source>
        <dbReference type="ARBA" id="ARBA00022980"/>
    </source>
</evidence>
<dbReference type="SUPFAM" id="SSF53137">
    <property type="entry name" value="Translational machinery components"/>
    <property type="match status" value="1"/>
</dbReference>
<sequence>MSSLANKVTKRRGSSTSARPRRRDRKNIEVGVAHIKSTFNNTIVSITDPAGNVISWASAGTVGFKGSRKSTPYAAQLAAEAAARSAMEHGMKSVEVLVKGPGAGREAAIRSLQAAGLEITGIRDVTPIPHNGCRPPKRRRV</sequence>
<evidence type="ECO:0000256" key="3">
    <source>
        <dbReference type="ARBA" id="ARBA00022884"/>
    </source>
</evidence>
<evidence type="ECO:0000313" key="11">
    <source>
        <dbReference type="EMBL" id="AEJ44900.1"/>
    </source>
</evidence>
<organism evidence="11 12">
    <name type="scientific">Alicyclobacillus acidocaldarius (strain Tc-4-1)</name>
    <name type="common">Bacillus acidocaldarius</name>
    <dbReference type="NCBI Taxonomy" id="1048834"/>
    <lineage>
        <taxon>Bacteria</taxon>
        <taxon>Bacillati</taxon>
        <taxon>Bacillota</taxon>
        <taxon>Bacilli</taxon>
        <taxon>Bacillales</taxon>
        <taxon>Alicyclobacillaceae</taxon>
        <taxon>Alicyclobacillus</taxon>
    </lineage>
</organism>
<dbReference type="Pfam" id="PF00411">
    <property type="entry name" value="Ribosomal_S11"/>
    <property type="match status" value="1"/>
</dbReference>
<dbReference type="NCBIfam" id="TIGR03632">
    <property type="entry name" value="uS11_bact"/>
    <property type="match status" value="1"/>
</dbReference>
<dbReference type="InterPro" id="IPR036967">
    <property type="entry name" value="Ribosomal_uS11_sf"/>
</dbReference>
<name>F8ILE6_ALIAT</name>
<dbReference type="STRING" id="1048834.TC41_3014"/>
<evidence type="ECO:0000256" key="8">
    <source>
        <dbReference type="HAMAP-Rule" id="MF_01310"/>
    </source>
</evidence>
<evidence type="ECO:0000256" key="10">
    <source>
        <dbReference type="SAM" id="MobiDB-lite"/>
    </source>
</evidence>
<dbReference type="Proteomes" id="UP000000292">
    <property type="component" value="Chromosome"/>
</dbReference>
<dbReference type="eggNOG" id="COG0100">
    <property type="taxonomic scope" value="Bacteria"/>
</dbReference>
<dbReference type="PROSITE" id="PS00054">
    <property type="entry name" value="RIBOSOMAL_S11"/>
    <property type="match status" value="1"/>
</dbReference>
<comment type="similarity">
    <text evidence="1 8 9">Belongs to the universal ribosomal protein uS11 family.</text>
</comment>
<dbReference type="PATRIC" id="fig|1048834.4.peg.2860"/>
<accession>F8ILE6</accession>
<reference evidence="12" key="2">
    <citation type="submission" date="2011-06" db="EMBL/GenBank/DDBJ databases">
        <title>The complete genome sequence of Alicyclobacillus acidocaldarius sp. Tc-4-1.</title>
        <authorList>
            <person name="Chen Y."/>
            <person name="He Y."/>
            <person name="Dong Z."/>
            <person name="Hu S."/>
        </authorList>
    </citation>
    <scope>NUCLEOTIDE SEQUENCE [LARGE SCALE GENOMIC DNA]</scope>
    <source>
        <strain evidence="12">Tc-4-1</strain>
    </source>
</reference>
<reference evidence="11 12" key="1">
    <citation type="journal article" date="2011" name="J. Bacteriol.">
        <title>Complete Genome Sequence of Alicyclobacillus acidocaldarius Strain Tc-4-1.</title>
        <authorList>
            <person name="Chen Y."/>
            <person name="He Y."/>
            <person name="Zhang B."/>
            <person name="Yang J."/>
            <person name="Li W."/>
            <person name="Dong Z."/>
            <person name="Hu S."/>
        </authorList>
    </citation>
    <scope>NUCLEOTIDE SEQUENCE [LARGE SCALE GENOMIC DNA]</scope>
    <source>
        <strain evidence="11 12">Tc-4-1</strain>
    </source>
</reference>
<dbReference type="HOGENOM" id="CLU_072439_5_0_9"/>
<dbReference type="Gene3D" id="3.30.420.80">
    <property type="entry name" value="Ribosomal protein S11"/>
    <property type="match status" value="1"/>
</dbReference>
<keyword evidence="5 8" id="KW-0687">Ribonucleoprotein</keyword>
<dbReference type="GO" id="GO:0006412">
    <property type="term" value="P:translation"/>
    <property type="evidence" value="ECO:0007669"/>
    <property type="project" value="UniProtKB-UniRule"/>
</dbReference>
<feature type="region of interest" description="Disordered" evidence="10">
    <location>
        <begin position="1"/>
        <end position="27"/>
    </location>
</feature>
<keyword evidence="2 8" id="KW-0699">rRNA-binding</keyword>
<dbReference type="KEGG" id="aad:TC41_3014"/>
<dbReference type="InterPro" id="IPR019981">
    <property type="entry name" value="Ribosomal_uS11_bac-type"/>
</dbReference>
<evidence type="ECO:0000256" key="5">
    <source>
        <dbReference type="ARBA" id="ARBA00023274"/>
    </source>
</evidence>
<proteinExistence type="inferred from homology"/>
<keyword evidence="4 8" id="KW-0689">Ribosomal protein</keyword>
<comment type="subunit">
    <text evidence="8">Part of the 30S ribosomal subunit. Interacts with proteins S7 and S18. Binds to IF-3.</text>
</comment>
<dbReference type="NCBIfam" id="NF003698">
    <property type="entry name" value="PRK05309.1"/>
    <property type="match status" value="1"/>
</dbReference>
<dbReference type="FunFam" id="3.30.420.80:FF:000001">
    <property type="entry name" value="30S ribosomal protein S11"/>
    <property type="match status" value="1"/>
</dbReference>
<dbReference type="GO" id="GO:0005840">
    <property type="term" value="C:ribosome"/>
    <property type="evidence" value="ECO:0007669"/>
    <property type="project" value="UniProtKB-KW"/>
</dbReference>
<dbReference type="PANTHER" id="PTHR11759">
    <property type="entry name" value="40S RIBOSOMAL PROTEIN S14/30S RIBOSOMAL PROTEIN S11"/>
    <property type="match status" value="1"/>
</dbReference>
<evidence type="ECO:0000256" key="7">
    <source>
        <dbReference type="ARBA" id="ARBA00058053"/>
    </source>
</evidence>
<comment type="function">
    <text evidence="7 8">Located on the platform of the 30S subunit, it bridges several disparate RNA helices of the 16S rRNA. Forms part of the Shine-Dalgarno cleft in the 70S ribosome.</text>
</comment>
<dbReference type="AlphaFoldDB" id="F8ILE6"/>
<evidence type="ECO:0000313" key="12">
    <source>
        <dbReference type="Proteomes" id="UP000000292"/>
    </source>
</evidence>
<dbReference type="GO" id="GO:1990904">
    <property type="term" value="C:ribonucleoprotein complex"/>
    <property type="evidence" value="ECO:0007669"/>
    <property type="project" value="UniProtKB-KW"/>
</dbReference>
<evidence type="ECO:0000256" key="1">
    <source>
        <dbReference type="ARBA" id="ARBA00006194"/>
    </source>
</evidence>
<dbReference type="HAMAP" id="MF_01310">
    <property type="entry name" value="Ribosomal_uS11"/>
    <property type="match status" value="1"/>
</dbReference>
<dbReference type="GO" id="GO:0003735">
    <property type="term" value="F:structural constituent of ribosome"/>
    <property type="evidence" value="ECO:0007669"/>
    <property type="project" value="InterPro"/>
</dbReference>
<evidence type="ECO:0000256" key="6">
    <source>
        <dbReference type="ARBA" id="ARBA00035160"/>
    </source>
</evidence>
<gene>
    <name evidence="8 11" type="primary">rpsK</name>
    <name evidence="11" type="ordered locus">TC41_3014</name>
</gene>